<dbReference type="Proteomes" id="UP001464891">
    <property type="component" value="Unassembled WGS sequence"/>
</dbReference>
<accession>A0ABV0J488</accession>
<evidence type="ECO:0000313" key="2">
    <source>
        <dbReference type="Proteomes" id="UP001464891"/>
    </source>
</evidence>
<proteinExistence type="predicted"/>
<evidence type="ECO:0000313" key="1">
    <source>
        <dbReference type="EMBL" id="MEP0816599.1"/>
    </source>
</evidence>
<name>A0ABV0J488_9CYAN</name>
<reference evidence="1 2" key="1">
    <citation type="submission" date="2022-04" db="EMBL/GenBank/DDBJ databases">
        <title>Positive selection, recombination, and allopatry shape intraspecific diversity of widespread and dominant cyanobacteria.</title>
        <authorList>
            <person name="Wei J."/>
            <person name="Shu W."/>
            <person name="Hu C."/>
        </authorList>
    </citation>
    <scope>NUCLEOTIDE SEQUENCE [LARGE SCALE GENOMIC DNA]</scope>
    <source>
        <strain evidence="1 2">GB2-A4</strain>
    </source>
</reference>
<dbReference type="RefSeq" id="WP_190434061.1">
    <property type="nucleotide sequence ID" value="NZ_JAMPKM010000002.1"/>
</dbReference>
<comment type="caution">
    <text evidence="1">The sequence shown here is derived from an EMBL/GenBank/DDBJ whole genome shotgun (WGS) entry which is preliminary data.</text>
</comment>
<organism evidence="1 2">
    <name type="scientific">Trichocoleus desertorum GB2-A4</name>
    <dbReference type="NCBI Taxonomy" id="2933944"/>
    <lineage>
        <taxon>Bacteria</taxon>
        <taxon>Bacillati</taxon>
        <taxon>Cyanobacteriota</taxon>
        <taxon>Cyanophyceae</taxon>
        <taxon>Leptolyngbyales</taxon>
        <taxon>Trichocoleusaceae</taxon>
        <taxon>Trichocoleus</taxon>
    </lineage>
</organism>
<gene>
    <name evidence="1" type="ORF">NC998_05770</name>
</gene>
<protein>
    <submittedName>
        <fullName evidence="1">Uncharacterized protein</fullName>
    </submittedName>
</protein>
<keyword evidence="2" id="KW-1185">Reference proteome</keyword>
<dbReference type="EMBL" id="JAMPKM010000002">
    <property type="protein sequence ID" value="MEP0816599.1"/>
    <property type="molecule type" value="Genomic_DNA"/>
</dbReference>
<sequence>MLGQPQEVRLRQASGQAAQQVRVAWRSLTTDAYHRYIASITRLLLACGYKPRAIKIKPQSGQMGLGV</sequence>